<evidence type="ECO:0000313" key="1">
    <source>
        <dbReference type="EMBL" id="MEB4798543.1"/>
    </source>
</evidence>
<evidence type="ECO:0008006" key="3">
    <source>
        <dbReference type="Google" id="ProtNLM"/>
    </source>
</evidence>
<sequence>MERAGFHCTKCNEEAGNARKSGILGKIVAQSATKLAAAAGLPEMVALSAT</sequence>
<evidence type="ECO:0000313" key="2">
    <source>
        <dbReference type="Proteomes" id="UP001355653"/>
    </source>
</evidence>
<gene>
    <name evidence="1" type="ORF">P5G65_32020</name>
</gene>
<keyword evidence="2" id="KW-1185">Reference proteome</keyword>
<dbReference type="EMBL" id="JAROBY010000077">
    <property type="protein sequence ID" value="MEB4798543.1"/>
    <property type="molecule type" value="Genomic_DNA"/>
</dbReference>
<dbReference type="RefSeq" id="WP_164819730.1">
    <property type="nucleotide sequence ID" value="NZ_JAROBY010000077.1"/>
</dbReference>
<dbReference type="Proteomes" id="UP001355653">
    <property type="component" value="Unassembled WGS sequence"/>
</dbReference>
<comment type="caution">
    <text evidence="1">The sequence shown here is derived from an EMBL/GenBank/DDBJ whole genome shotgun (WGS) entry which is preliminary data.</text>
</comment>
<reference evidence="1 2" key="1">
    <citation type="submission" date="2023-03" db="EMBL/GenBank/DDBJ databases">
        <title>Bacillus Genome Sequencing.</title>
        <authorList>
            <person name="Dunlap C."/>
        </authorList>
    </citation>
    <scope>NUCLEOTIDE SEQUENCE [LARGE SCALE GENOMIC DNA]</scope>
    <source>
        <strain evidence="1 2">NRS-1351</strain>
    </source>
</reference>
<name>A0ABU6DNI0_9BACL</name>
<proteinExistence type="predicted"/>
<accession>A0ABU6DNI0</accession>
<organism evidence="1 2">
    <name type="scientific">Paenibacillus chondroitinus</name>
    <dbReference type="NCBI Taxonomy" id="59842"/>
    <lineage>
        <taxon>Bacteria</taxon>
        <taxon>Bacillati</taxon>
        <taxon>Bacillota</taxon>
        <taxon>Bacilli</taxon>
        <taxon>Bacillales</taxon>
        <taxon>Paenibacillaceae</taxon>
        <taxon>Paenibacillus</taxon>
    </lineage>
</organism>
<protein>
    <recommendedName>
        <fullName evidence="3">Transposase</fullName>
    </recommendedName>
</protein>